<dbReference type="GO" id="GO:0006777">
    <property type="term" value="P:Mo-molybdopterin cofactor biosynthetic process"/>
    <property type="evidence" value="ECO:0007669"/>
    <property type="project" value="InterPro"/>
</dbReference>
<protein>
    <recommendedName>
        <fullName evidence="3">Molybdopterin synthase sulfur carrier subunit</fullName>
    </recommendedName>
</protein>
<evidence type="ECO:0000256" key="3">
    <source>
        <dbReference type="ARBA" id="ARBA00024247"/>
    </source>
</evidence>
<dbReference type="SUPFAM" id="SSF54285">
    <property type="entry name" value="MoaD/ThiS"/>
    <property type="match status" value="1"/>
</dbReference>
<dbReference type="OrthoDB" id="7066694at2"/>
<reference evidence="4 5" key="1">
    <citation type="submission" date="2019-02" db="EMBL/GenBank/DDBJ databases">
        <title>Deep-cultivation of Planctomycetes and their phenomic and genomic characterization uncovers novel biology.</title>
        <authorList>
            <person name="Wiegand S."/>
            <person name="Jogler M."/>
            <person name="Boedeker C."/>
            <person name="Pinto D."/>
            <person name="Vollmers J."/>
            <person name="Rivas-Marin E."/>
            <person name="Kohn T."/>
            <person name="Peeters S.H."/>
            <person name="Heuer A."/>
            <person name="Rast P."/>
            <person name="Oberbeckmann S."/>
            <person name="Bunk B."/>
            <person name="Jeske O."/>
            <person name="Meyerdierks A."/>
            <person name="Storesund J.E."/>
            <person name="Kallscheuer N."/>
            <person name="Luecker S."/>
            <person name="Lage O.M."/>
            <person name="Pohl T."/>
            <person name="Merkel B.J."/>
            <person name="Hornburger P."/>
            <person name="Mueller R.-W."/>
            <person name="Bruemmer F."/>
            <person name="Labrenz M."/>
            <person name="Spormann A.M."/>
            <person name="Op den Camp H."/>
            <person name="Overmann J."/>
            <person name="Amann R."/>
            <person name="Jetten M.S.M."/>
            <person name="Mascher T."/>
            <person name="Medema M.H."/>
            <person name="Devos D.P."/>
            <person name="Kaster A.-K."/>
            <person name="Ovreas L."/>
            <person name="Rohde M."/>
            <person name="Galperin M.Y."/>
            <person name="Jogler C."/>
        </authorList>
    </citation>
    <scope>NUCLEOTIDE SEQUENCE [LARGE SCALE GENOMIC DNA]</scope>
    <source>
        <strain evidence="4 5">Pan44</strain>
    </source>
</reference>
<organism evidence="4 5">
    <name type="scientific">Caulifigura coniformis</name>
    <dbReference type="NCBI Taxonomy" id="2527983"/>
    <lineage>
        <taxon>Bacteria</taxon>
        <taxon>Pseudomonadati</taxon>
        <taxon>Planctomycetota</taxon>
        <taxon>Planctomycetia</taxon>
        <taxon>Planctomycetales</taxon>
        <taxon>Planctomycetaceae</taxon>
        <taxon>Caulifigura</taxon>
    </lineage>
</organism>
<accession>A0A517SBB6</accession>
<dbReference type="InterPro" id="IPR012675">
    <property type="entry name" value="Beta-grasp_dom_sf"/>
</dbReference>
<dbReference type="InterPro" id="IPR044672">
    <property type="entry name" value="MOCS2A"/>
</dbReference>
<proteinExistence type="inferred from homology"/>
<keyword evidence="5" id="KW-1185">Reference proteome</keyword>
<name>A0A517SBB6_9PLAN</name>
<gene>
    <name evidence="4" type="ORF">Pan44_13930</name>
</gene>
<keyword evidence="1" id="KW-0547">Nucleotide-binding</keyword>
<dbReference type="Gene3D" id="3.10.20.30">
    <property type="match status" value="1"/>
</dbReference>
<evidence type="ECO:0000313" key="5">
    <source>
        <dbReference type="Proteomes" id="UP000315700"/>
    </source>
</evidence>
<dbReference type="UniPathway" id="UPA00344"/>
<dbReference type="InterPro" id="IPR016155">
    <property type="entry name" value="Mopterin_synth/thiamin_S_b"/>
</dbReference>
<evidence type="ECO:0000256" key="1">
    <source>
        <dbReference type="ARBA" id="ARBA00022741"/>
    </source>
</evidence>
<evidence type="ECO:0000256" key="2">
    <source>
        <dbReference type="ARBA" id="ARBA00024200"/>
    </source>
</evidence>
<comment type="similarity">
    <text evidence="2">Belongs to the MoaD family.</text>
</comment>
<dbReference type="KEGG" id="ccos:Pan44_13930"/>
<dbReference type="GO" id="GO:1990133">
    <property type="term" value="C:molybdopterin adenylyltransferase complex"/>
    <property type="evidence" value="ECO:0007669"/>
    <property type="project" value="TreeGrafter"/>
</dbReference>
<dbReference type="AlphaFoldDB" id="A0A517SBB6"/>
<dbReference type="Proteomes" id="UP000315700">
    <property type="component" value="Chromosome"/>
</dbReference>
<sequence>MIVRILFFAKARDLAGAAFAELRLEDGATVADLRRALGHACPALAPVLPRMHVAINNNYAADPDAIPADAEIACFPPVSGG</sequence>
<dbReference type="InParanoid" id="A0A517SBB6"/>
<dbReference type="EMBL" id="CP036271">
    <property type="protein sequence ID" value="QDT53376.1"/>
    <property type="molecule type" value="Genomic_DNA"/>
</dbReference>
<dbReference type="RefSeq" id="WP_145028546.1">
    <property type="nucleotide sequence ID" value="NZ_CP036271.1"/>
</dbReference>
<dbReference type="Pfam" id="PF02597">
    <property type="entry name" value="ThiS"/>
    <property type="match status" value="1"/>
</dbReference>
<dbReference type="PANTHER" id="PTHR33359">
    <property type="entry name" value="MOLYBDOPTERIN SYNTHASE SULFUR CARRIER SUBUNIT"/>
    <property type="match status" value="1"/>
</dbReference>
<dbReference type="GO" id="GO:0000166">
    <property type="term" value="F:nucleotide binding"/>
    <property type="evidence" value="ECO:0007669"/>
    <property type="project" value="UniProtKB-KW"/>
</dbReference>
<evidence type="ECO:0000313" key="4">
    <source>
        <dbReference type="EMBL" id="QDT53376.1"/>
    </source>
</evidence>
<dbReference type="InterPro" id="IPR003749">
    <property type="entry name" value="ThiS/MoaD-like"/>
</dbReference>
<dbReference type="PANTHER" id="PTHR33359:SF1">
    <property type="entry name" value="MOLYBDOPTERIN SYNTHASE SULFUR CARRIER SUBUNIT"/>
    <property type="match status" value="1"/>
</dbReference>
<dbReference type="CDD" id="cd00754">
    <property type="entry name" value="Ubl_MoaD"/>
    <property type="match status" value="1"/>
</dbReference>